<dbReference type="InterPro" id="IPR004523">
    <property type="entry name" value="Asp-tRNA_synthase_2"/>
</dbReference>
<dbReference type="GO" id="GO:0006422">
    <property type="term" value="P:aspartyl-tRNA aminoacylation"/>
    <property type="evidence" value="ECO:0007669"/>
    <property type="project" value="InterPro"/>
</dbReference>
<dbReference type="PANTHER" id="PTHR43450">
    <property type="entry name" value="ASPARTYL-TRNA SYNTHETASE"/>
    <property type="match status" value="1"/>
</dbReference>
<dbReference type="GO" id="GO:0004815">
    <property type="term" value="F:aspartate-tRNA ligase activity"/>
    <property type="evidence" value="ECO:0007669"/>
    <property type="project" value="InterPro"/>
</dbReference>
<dbReference type="AlphaFoldDB" id="A0AAV3PU39"/>
<dbReference type="InterPro" id="IPR045864">
    <property type="entry name" value="aa-tRNA-synth_II/BPL/LPL"/>
</dbReference>
<keyword evidence="1" id="KW-0963">Cytoplasm</keyword>
<evidence type="ECO:0000256" key="1">
    <source>
        <dbReference type="ARBA" id="ARBA00022490"/>
    </source>
</evidence>
<dbReference type="GO" id="GO:0017101">
    <property type="term" value="C:aminoacyl-tRNA synthetase multienzyme complex"/>
    <property type="evidence" value="ECO:0007669"/>
    <property type="project" value="TreeGrafter"/>
</dbReference>
<comment type="caution">
    <text evidence="2">The sequence shown here is derived from an EMBL/GenBank/DDBJ whole genome shotgun (WGS) entry which is preliminary data.</text>
</comment>
<evidence type="ECO:0000313" key="2">
    <source>
        <dbReference type="EMBL" id="GAA0153845.1"/>
    </source>
</evidence>
<dbReference type="GO" id="GO:0003723">
    <property type="term" value="F:RNA binding"/>
    <property type="evidence" value="ECO:0007669"/>
    <property type="project" value="TreeGrafter"/>
</dbReference>
<dbReference type="PANTHER" id="PTHR43450:SF1">
    <property type="entry name" value="ASPARTATE--TRNA LIGASE, CYTOPLASMIC"/>
    <property type="match status" value="1"/>
</dbReference>
<dbReference type="Proteomes" id="UP001454036">
    <property type="component" value="Unassembled WGS sequence"/>
</dbReference>
<keyword evidence="3" id="KW-1185">Reference proteome</keyword>
<dbReference type="EMBL" id="BAABME010002265">
    <property type="protein sequence ID" value="GAA0153845.1"/>
    <property type="molecule type" value="Genomic_DNA"/>
</dbReference>
<dbReference type="SUPFAM" id="SSF55681">
    <property type="entry name" value="Class II aaRS and biotin synthetases"/>
    <property type="match status" value="1"/>
</dbReference>
<reference evidence="2 3" key="1">
    <citation type="submission" date="2024-01" db="EMBL/GenBank/DDBJ databases">
        <title>The complete chloroplast genome sequence of Lithospermum erythrorhizon: insights into the phylogenetic relationship among Boraginaceae species and the maternal lineages of purple gromwells.</title>
        <authorList>
            <person name="Okada T."/>
            <person name="Watanabe K."/>
        </authorList>
    </citation>
    <scope>NUCLEOTIDE SEQUENCE [LARGE SCALE GENOMIC DNA]</scope>
</reference>
<dbReference type="Gene3D" id="3.30.930.10">
    <property type="entry name" value="Bira Bifunctional Protein, Domain 2"/>
    <property type="match status" value="1"/>
</dbReference>
<name>A0AAV3PU39_LITER</name>
<dbReference type="GO" id="GO:0005524">
    <property type="term" value="F:ATP binding"/>
    <property type="evidence" value="ECO:0007669"/>
    <property type="project" value="InterPro"/>
</dbReference>
<dbReference type="GO" id="GO:0005829">
    <property type="term" value="C:cytosol"/>
    <property type="evidence" value="ECO:0007669"/>
    <property type="project" value="TreeGrafter"/>
</dbReference>
<gene>
    <name evidence="2" type="ORF">LIER_11987</name>
</gene>
<organism evidence="2 3">
    <name type="scientific">Lithospermum erythrorhizon</name>
    <name type="common">Purple gromwell</name>
    <name type="synonym">Lithospermum officinale var. erythrorhizon</name>
    <dbReference type="NCBI Taxonomy" id="34254"/>
    <lineage>
        <taxon>Eukaryota</taxon>
        <taxon>Viridiplantae</taxon>
        <taxon>Streptophyta</taxon>
        <taxon>Embryophyta</taxon>
        <taxon>Tracheophyta</taxon>
        <taxon>Spermatophyta</taxon>
        <taxon>Magnoliopsida</taxon>
        <taxon>eudicotyledons</taxon>
        <taxon>Gunneridae</taxon>
        <taxon>Pentapetalae</taxon>
        <taxon>asterids</taxon>
        <taxon>lamiids</taxon>
        <taxon>Boraginales</taxon>
        <taxon>Boraginaceae</taxon>
        <taxon>Boraginoideae</taxon>
        <taxon>Lithospermeae</taxon>
        <taxon>Lithospermum</taxon>
    </lineage>
</organism>
<proteinExistence type="predicted"/>
<protein>
    <submittedName>
        <fullName evidence="2">Uncharacterized protein</fullName>
    </submittedName>
</protein>
<accession>A0AAV3PU39</accession>
<evidence type="ECO:0000313" key="3">
    <source>
        <dbReference type="Proteomes" id="UP001454036"/>
    </source>
</evidence>
<sequence length="78" mass="9025">MCQRMKHFVEFICYTFLQFIDQVNSVLLLGEEIISGAQRIHIPEFLAQRAEACGIDVQTISSYIDSFRYLLHLSLSVQ</sequence>